<evidence type="ECO:0000256" key="2">
    <source>
        <dbReference type="ARBA" id="ARBA00029447"/>
    </source>
</evidence>
<keyword evidence="1" id="KW-0488">Methylation</keyword>
<feature type="domain" description="Methyl-accepting transducer" evidence="4">
    <location>
        <begin position="20"/>
        <end position="109"/>
    </location>
</feature>
<dbReference type="SUPFAM" id="SSF58104">
    <property type="entry name" value="Methyl-accepting chemotaxis protein (MCP) signaling domain"/>
    <property type="match status" value="1"/>
</dbReference>
<dbReference type="GO" id="GO:0007165">
    <property type="term" value="P:signal transduction"/>
    <property type="evidence" value="ECO:0007669"/>
    <property type="project" value="UniProtKB-KW"/>
</dbReference>
<dbReference type="AlphaFoldDB" id="A0A455U8I1"/>
<gene>
    <name evidence="5" type="ORF">HSBAA_21170</name>
</gene>
<name>A0A455U8I1_9GAMM</name>
<comment type="similarity">
    <text evidence="2">Belongs to the methyl-accepting chemotaxis (MCP) protein family.</text>
</comment>
<dbReference type="InterPro" id="IPR004089">
    <property type="entry name" value="MCPsignal_dom"/>
</dbReference>
<dbReference type="KEGG" id="hsr:HSBAA_21170"/>
<protein>
    <recommendedName>
        <fullName evidence="4">Methyl-accepting transducer domain-containing protein</fullName>
    </recommendedName>
</protein>
<dbReference type="Gene3D" id="1.10.287.950">
    <property type="entry name" value="Methyl-accepting chemotaxis protein"/>
    <property type="match status" value="1"/>
</dbReference>
<organism evidence="5 6">
    <name type="scientific">Vreelandella sulfidaeris</name>
    <dbReference type="NCBI Taxonomy" id="115553"/>
    <lineage>
        <taxon>Bacteria</taxon>
        <taxon>Pseudomonadati</taxon>
        <taxon>Pseudomonadota</taxon>
        <taxon>Gammaproteobacteria</taxon>
        <taxon>Oceanospirillales</taxon>
        <taxon>Halomonadaceae</taxon>
        <taxon>Vreelandella</taxon>
    </lineage>
</organism>
<evidence type="ECO:0000313" key="5">
    <source>
        <dbReference type="EMBL" id="BBI60811.1"/>
    </source>
</evidence>
<dbReference type="GO" id="GO:0004888">
    <property type="term" value="F:transmembrane signaling receptor activity"/>
    <property type="evidence" value="ECO:0007669"/>
    <property type="project" value="TreeGrafter"/>
</dbReference>
<dbReference type="EMBL" id="AP019514">
    <property type="protein sequence ID" value="BBI60811.1"/>
    <property type="molecule type" value="Genomic_DNA"/>
</dbReference>
<dbReference type="GO" id="GO:0005886">
    <property type="term" value="C:plasma membrane"/>
    <property type="evidence" value="ECO:0007669"/>
    <property type="project" value="TreeGrafter"/>
</dbReference>
<evidence type="ECO:0000256" key="3">
    <source>
        <dbReference type="PROSITE-ProRule" id="PRU00284"/>
    </source>
</evidence>
<dbReference type="PROSITE" id="PS50111">
    <property type="entry name" value="CHEMOTAXIS_TRANSDUC_2"/>
    <property type="match status" value="1"/>
</dbReference>
<dbReference type="PANTHER" id="PTHR43531:SF14">
    <property type="entry name" value="METHYL-ACCEPTING CHEMOTAXIS PROTEIN I-RELATED"/>
    <property type="match status" value="1"/>
</dbReference>
<evidence type="ECO:0000259" key="4">
    <source>
        <dbReference type="PROSITE" id="PS50111"/>
    </source>
</evidence>
<accession>A0A455U8I1</accession>
<dbReference type="Proteomes" id="UP000320231">
    <property type="component" value="Chromosome"/>
</dbReference>
<dbReference type="InterPro" id="IPR051310">
    <property type="entry name" value="MCP_chemotaxis"/>
</dbReference>
<reference evidence="5 6" key="1">
    <citation type="journal article" date="2019" name="Microbiol. Resour. Announc.">
        <title>Complete Genome Sequence of Halomonas sulfidaeris Strain Esulfide1 Isolated from a Metal Sulfide Rock at a Depth of 2,200 Meters, Obtained Using Nanopore Sequencing.</title>
        <authorList>
            <person name="Saito M."/>
            <person name="Nishigata A."/>
            <person name="Galipon J."/>
            <person name="Arakawa K."/>
        </authorList>
    </citation>
    <scope>NUCLEOTIDE SEQUENCE [LARGE SCALE GENOMIC DNA]</scope>
    <source>
        <strain evidence="5 6">ATCC BAA-803</strain>
    </source>
</reference>
<dbReference type="GO" id="GO:0006935">
    <property type="term" value="P:chemotaxis"/>
    <property type="evidence" value="ECO:0007669"/>
    <property type="project" value="TreeGrafter"/>
</dbReference>
<dbReference type="PANTHER" id="PTHR43531">
    <property type="entry name" value="PROTEIN ICFG"/>
    <property type="match status" value="1"/>
</dbReference>
<evidence type="ECO:0000313" key="6">
    <source>
        <dbReference type="Proteomes" id="UP000320231"/>
    </source>
</evidence>
<keyword evidence="3" id="KW-0807">Transducer</keyword>
<sequence length="109" mass="11481">MSVQQMVLTLRDMIGQIRESTESISLASSEIASGNHDLSSRTDTTAGHLQRTAAATEELTVTVGQTADSARHADQLASSAANAAARGGDIVEQVVVNMSEIEQSSKKDH</sequence>
<proteinExistence type="inferred from homology"/>
<evidence type="ECO:0000256" key="1">
    <source>
        <dbReference type="ARBA" id="ARBA00022481"/>
    </source>
</evidence>